<dbReference type="PROSITE" id="PS50191">
    <property type="entry name" value="CRAL_TRIO"/>
    <property type="match status" value="1"/>
</dbReference>
<dbReference type="InterPro" id="IPR058960">
    <property type="entry name" value="Ctg-1-like_C"/>
</dbReference>
<accession>A0ABR1BZR5</accession>
<dbReference type="InterPro" id="IPR036598">
    <property type="entry name" value="GOLD_dom_sf"/>
</dbReference>
<dbReference type="InterPro" id="IPR036865">
    <property type="entry name" value="CRAL-TRIO_dom_sf"/>
</dbReference>
<dbReference type="EMBL" id="JAVFWL010000001">
    <property type="protein sequence ID" value="KAK6731814.1"/>
    <property type="molecule type" value="Genomic_DNA"/>
</dbReference>
<dbReference type="SUPFAM" id="SSF101576">
    <property type="entry name" value="Supernatant protein factor (SPF), C-terminal domain"/>
    <property type="match status" value="1"/>
</dbReference>
<gene>
    <name evidence="4" type="primary">Necator_chrI.g4089</name>
    <name evidence="4" type="ORF">RB195_007960</name>
</gene>
<reference evidence="4 5" key="1">
    <citation type="submission" date="2023-08" db="EMBL/GenBank/DDBJ databases">
        <title>A Necator americanus chromosomal reference genome.</title>
        <authorList>
            <person name="Ilik V."/>
            <person name="Petrzelkova K.J."/>
            <person name="Pardy F."/>
            <person name="Fuh T."/>
            <person name="Niatou-Singa F.S."/>
            <person name="Gouil Q."/>
            <person name="Baker L."/>
            <person name="Ritchie M.E."/>
            <person name="Jex A.R."/>
            <person name="Gazzola D."/>
            <person name="Li H."/>
            <person name="Toshio Fujiwara R."/>
            <person name="Zhan B."/>
            <person name="Aroian R.V."/>
            <person name="Pafco B."/>
            <person name="Schwarz E.M."/>
        </authorList>
    </citation>
    <scope>NUCLEOTIDE SEQUENCE [LARGE SCALE GENOMIC DNA]</scope>
    <source>
        <strain evidence="4 5">Aroian</strain>
        <tissue evidence="4">Whole animal</tissue>
    </source>
</reference>
<dbReference type="PANTHER" id="PTHR23324:SF83">
    <property type="entry name" value="SEC14-LIKE PROTEIN 2"/>
    <property type="match status" value="1"/>
</dbReference>
<evidence type="ECO:0000259" key="2">
    <source>
        <dbReference type="PROSITE" id="PS50191"/>
    </source>
</evidence>
<dbReference type="PROSITE" id="PS50866">
    <property type="entry name" value="GOLD"/>
    <property type="match status" value="1"/>
</dbReference>
<dbReference type="Pfam" id="PF25883">
    <property type="entry name" value="F28H7_8_C"/>
    <property type="match status" value="1"/>
</dbReference>
<evidence type="ECO:0008006" key="6">
    <source>
        <dbReference type="Google" id="ProtNLM"/>
    </source>
</evidence>
<evidence type="ECO:0000313" key="5">
    <source>
        <dbReference type="Proteomes" id="UP001303046"/>
    </source>
</evidence>
<dbReference type="SUPFAM" id="SSF52087">
    <property type="entry name" value="CRAL/TRIO domain"/>
    <property type="match status" value="1"/>
</dbReference>
<proteinExistence type="predicted"/>
<dbReference type="Gene3D" id="3.40.525.10">
    <property type="entry name" value="CRAL-TRIO lipid binding domain"/>
    <property type="match status" value="1"/>
</dbReference>
<feature type="compositionally biased region" description="Basic and acidic residues" evidence="1">
    <location>
        <begin position="8"/>
        <end position="25"/>
    </location>
</feature>
<name>A0ABR1BZR5_NECAM</name>
<dbReference type="InterPro" id="IPR001251">
    <property type="entry name" value="CRAL-TRIO_dom"/>
</dbReference>
<dbReference type="InterPro" id="IPR036273">
    <property type="entry name" value="CRAL/TRIO_N_dom_sf"/>
</dbReference>
<evidence type="ECO:0000256" key="1">
    <source>
        <dbReference type="SAM" id="MobiDB-lite"/>
    </source>
</evidence>
<dbReference type="Pfam" id="PF00650">
    <property type="entry name" value="CRAL_TRIO"/>
    <property type="match status" value="1"/>
</dbReference>
<dbReference type="InterPro" id="IPR051064">
    <property type="entry name" value="SEC14/CRAL-TRIO_domain"/>
</dbReference>
<dbReference type="PANTHER" id="PTHR23324">
    <property type="entry name" value="SEC14 RELATED PROTEIN"/>
    <property type="match status" value="1"/>
</dbReference>
<feature type="region of interest" description="Disordered" evidence="1">
    <location>
        <begin position="1"/>
        <end position="88"/>
    </location>
</feature>
<organism evidence="4 5">
    <name type="scientific">Necator americanus</name>
    <name type="common">Human hookworm</name>
    <dbReference type="NCBI Taxonomy" id="51031"/>
    <lineage>
        <taxon>Eukaryota</taxon>
        <taxon>Metazoa</taxon>
        <taxon>Ecdysozoa</taxon>
        <taxon>Nematoda</taxon>
        <taxon>Chromadorea</taxon>
        <taxon>Rhabditida</taxon>
        <taxon>Rhabditina</taxon>
        <taxon>Rhabditomorpha</taxon>
        <taxon>Strongyloidea</taxon>
        <taxon>Ancylostomatidae</taxon>
        <taxon>Bunostominae</taxon>
        <taxon>Necator</taxon>
    </lineage>
</organism>
<dbReference type="Proteomes" id="UP001303046">
    <property type="component" value="Unassembled WGS sequence"/>
</dbReference>
<feature type="compositionally biased region" description="Basic and acidic residues" evidence="1">
    <location>
        <begin position="33"/>
        <end position="44"/>
    </location>
</feature>
<dbReference type="SUPFAM" id="SSF46938">
    <property type="entry name" value="CRAL/TRIO N-terminal domain"/>
    <property type="match status" value="1"/>
</dbReference>
<keyword evidence="5" id="KW-1185">Reference proteome</keyword>
<feature type="compositionally biased region" description="Basic and acidic residues" evidence="1">
    <location>
        <begin position="53"/>
        <end position="70"/>
    </location>
</feature>
<dbReference type="SMART" id="SM00516">
    <property type="entry name" value="SEC14"/>
    <property type="match status" value="1"/>
</dbReference>
<dbReference type="CDD" id="cd00170">
    <property type="entry name" value="SEC14"/>
    <property type="match status" value="1"/>
</dbReference>
<dbReference type="InterPro" id="IPR009038">
    <property type="entry name" value="GOLD_dom"/>
</dbReference>
<evidence type="ECO:0000313" key="4">
    <source>
        <dbReference type="EMBL" id="KAK6731814.1"/>
    </source>
</evidence>
<evidence type="ECO:0000259" key="3">
    <source>
        <dbReference type="PROSITE" id="PS50866"/>
    </source>
</evidence>
<feature type="domain" description="GOLD" evidence="3">
    <location>
        <begin position="349"/>
        <end position="459"/>
    </location>
</feature>
<sequence length="462" mass="52672">MNSASDEGSEKRSEQGKECRYDGWKRLAGGDGANRRTDRPTDRLSDDDDDDGDGRTDERTTRRATDRPTDRPTVQARATGDDDDDGPISAEEQQAIHDLRTILPSIECLEDSYILRWLRAKDQRFDETADALKKHVTFRKAWELDSIASWEAPECLEKYCGYGFLSDKDGRPILMSLLGNMDVEGMLKSVASLDYIKFSLAAIEKGLQLCSQKAKQTGRPFEQMMLVFDLDHIGSAHFSCKQFASSFTTLVTLFQEHYPLVLRKILIIRAPEMARIAYASITAILSDPITRLIEMPSEADWKWALAQYVNLDGWPIHWGGNRSENGDPKCPATIRYGMGPVPSDYFVDPKTAMPDYDQLTTVYAGDKHLISIRIKEKSRICWQYMTDDDDIGFAIHFDPSFQANNLTEMETVFPYIRLECTNVPISGHYVAEKAGNYIIEFDNYYSWFSAKQLRYNIEIEEL</sequence>
<feature type="domain" description="CRAL-TRIO" evidence="2">
    <location>
        <begin position="152"/>
        <end position="326"/>
    </location>
</feature>
<dbReference type="Gene3D" id="2.60.120.680">
    <property type="entry name" value="GOLD domain"/>
    <property type="match status" value="1"/>
</dbReference>
<comment type="caution">
    <text evidence="4">The sequence shown here is derived from an EMBL/GenBank/DDBJ whole genome shotgun (WGS) entry which is preliminary data.</text>
</comment>
<protein>
    <recommendedName>
        <fullName evidence="6">CRAL/TRIO domain protein</fullName>
    </recommendedName>
</protein>